<dbReference type="InterPro" id="IPR035897">
    <property type="entry name" value="Toll_tir_struct_dom_sf"/>
</dbReference>
<accession>A0AAE1MEQ7</accession>
<dbReference type="PANTHER" id="PTHR11017">
    <property type="entry name" value="LEUCINE-RICH REPEAT-CONTAINING PROTEIN"/>
    <property type="match status" value="1"/>
</dbReference>
<dbReference type="InterPro" id="IPR042197">
    <property type="entry name" value="Apaf_helical"/>
</dbReference>
<dbReference type="AlphaFoldDB" id="A0AAE1MEQ7"/>
<dbReference type="Pfam" id="PF00931">
    <property type="entry name" value="NB-ARC"/>
    <property type="match status" value="1"/>
</dbReference>
<reference evidence="2" key="1">
    <citation type="submission" date="2023-10" db="EMBL/GenBank/DDBJ databases">
        <title>Chromosome-level genome of the transformable northern wattle, Acacia crassicarpa.</title>
        <authorList>
            <person name="Massaro I."/>
            <person name="Sinha N.R."/>
            <person name="Poethig S."/>
            <person name="Leichty A.R."/>
        </authorList>
    </citation>
    <scope>NUCLEOTIDE SEQUENCE</scope>
    <source>
        <strain evidence="2">Acra3RX</strain>
        <tissue evidence="2">Leaf</tissue>
    </source>
</reference>
<sequence length="394" mass="44577">MIIPNQEPSSSGSSSIKSIPNHYDVFLNFITETTFTTTLCDSLREKGIDKIFVDPKKKERKQVLASPDPLTVIKESKVSILVFSEDYASSADCLDELVEIMESQKKTTTQVVFPIFYQIEPTIVRHQKSKYGEAMEAHQRRFGDERVQKWKLALKEAADLSGWHSKPGSENNVVEEIVEATFSKLPPKRLHVGEHIVGLGPRIKDVTSLLDTVPILVIHGTAGVGKTTLAKAAYNSIVHRFQEAFFLSNIKEGMVRLQKARVLLLLDDMDKMEELEQLKGGREWFGKGSKVIVTTRNKPSLIYGHIHKYEMEGLNDNDSLELFYRYAFPSDKPTVEYEEMSKRMVSYAQGLPFVLKTMGSKLKYKSVAAWKCALDELERLPEKKVEGVLKIMGS</sequence>
<organism evidence="2 3">
    <name type="scientific">Acacia crassicarpa</name>
    <name type="common">northern wattle</name>
    <dbReference type="NCBI Taxonomy" id="499986"/>
    <lineage>
        <taxon>Eukaryota</taxon>
        <taxon>Viridiplantae</taxon>
        <taxon>Streptophyta</taxon>
        <taxon>Embryophyta</taxon>
        <taxon>Tracheophyta</taxon>
        <taxon>Spermatophyta</taxon>
        <taxon>Magnoliopsida</taxon>
        <taxon>eudicotyledons</taxon>
        <taxon>Gunneridae</taxon>
        <taxon>Pentapetalae</taxon>
        <taxon>rosids</taxon>
        <taxon>fabids</taxon>
        <taxon>Fabales</taxon>
        <taxon>Fabaceae</taxon>
        <taxon>Caesalpinioideae</taxon>
        <taxon>mimosoid clade</taxon>
        <taxon>Acacieae</taxon>
        <taxon>Acacia</taxon>
    </lineage>
</organism>
<comment type="caution">
    <text evidence="2">The sequence shown here is derived from an EMBL/GenBank/DDBJ whole genome shotgun (WGS) entry which is preliminary data.</text>
</comment>
<proteinExistence type="predicted"/>
<dbReference type="EMBL" id="JAWXYG010000011">
    <property type="protein sequence ID" value="KAK4259583.1"/>
    <property type="molecule type" value="Genomic_DNA"/>
</dbReference>
<dbReference type="InterPro" id="IPR000157">
    <property type="entry name" value="TIR_dom"/>
</dbReference>
<protein>
    <recommendedName>
        <fullName evidence="1">TIR domain-containing protein</fullName>
    </recommendedName>
</protein>
<dbReference type="SUPFAM" id="SSF52540">
    <property type="entry name" value="P-loop containing nucleoside triphosphate hydrolases"/>
    <property type="match status" value="1"/>
</dbReference>
<evidence type="ECO:0000313" key="3">
    <source>
        <dbReference type="Proteomes" id="UP001293593"/>
    </source>
</evidence>
<dbReference type="PRINTS" id="PR00364">
    <property type="entry name" value="DISEASERSIST"/>
</dbReference>
<feature type="domain" description="TIR" evidence="1">
    <location>
        <begin position="21"/>
        <end position="185"/>
    </location>
</feature>
<dbReference type="GO" id="GO:0043531">
    <property type="term" value="F:ADP binding"/>
    <property type="evidence" value="ECO:0007669"/>
    <property type="project" value="InterPro"/>
</dbReference>
<evidence type="ECO:0000259" key="1">
    <source>
        <dbReference type="PROSITE" id="PS50104"/>
    </source>
</evidence>
<dbReference type="InterPro" id="IPR044974">
    <property type="entry name" value="Disease_R_plants"/>
</dbReference>
<evidence type="ECO:0000313" key="2">
    <source>
        <dbReference type="EMBL" id="KAK4259583.1"/>
    </source>
</evidence>
<keyword evidence="3" id="KW-1185">Reference proteome</keyword>
<dbReference type="InterPro" id="IPR027417">
    <property type="entry name" value="P-loop_NTPase"/>
</dbReference>
<dbReference type="PANTHER" id="PTHR11017:SF587">
    <property type="entry name" value="NB-ARC DOMAIN PROTEIN"/>
    <property type="match status" value="1"/>
</dbReference>
<dbReference type="SMART" id="SM00255">
    <property type="entry name" value="TIR"/>
    <property type="match status" value="1"/>
</dbReference>
<dbReference type="PROSITE" id="PS50104">
    <property type="entry name" value="TIR"/>
    <property type="match status" value="1"/>
</dbReference>
<dbReference type="GO" id="GO:0006952">
    <property type="term" value="P:defense response"/>
    <property type="evidence" value="ECO:0007669"/>
    <property type="project" value="InterPro"/>
</dbReference>
<gene>
    <name evidence="2" type="ORF">QN277_005899</name>
</gene>
<name>A0AAE1MEQ7_9FABA</name>
<dbReference type="Proteomes" id="UP001293593">
    <property type="component" value="Unassembled WGS sequence"/>
</dbReference>
<dbReference type="Gene3D" id="3.40.50.10140">
    <property type="entry name" value="Toll/interleukin-1 receptor homology (TIR) domain"/>
    <property type="match status" value="1"/>
</dbReference>
<dbReference type="GO" id="GO:0007165">
    <property type="term" value="P:signal transduction"/>
    <property type="evidence" value="ECO:0007669"/>
    <property type="project" value="InterPro"/>
</dbReference>
<dbReference type="Gene3D" id="1.10.8.430">
    <property type="entry name" value="Helical domain of apoptotic protease-activating factors"/>
    <property type="match status" value="1"/>
</dbReference>
<dbReference type="SUPFAM" id="SSF52200">
    <property type="entry name" value="Toll/Interleukin receptor TIR domain"/>
    <property type="match status" value="1"/>
</dbReference>
<dbReference type="Gene3D" id="3.40.50.300">
    <property type="entry name" value="P-loop containing nucleotide triphosphate hydrolases"/>
    <property type="match status" value="2"/>
</dbReference>
<dbReference type="Pfam" id="PF01582">
    <property type="entry name" value="TIR"/>
    <property type="match status" value="1"/>
</dbReference>
<dbReference type="InterPro" id="IPR002182">
    <property type="entry name" value="NB-ARC"/>
</dbReference>